<reference evidence="5 6" key="1">
    <citation type="journal article" date="2018" name="Science">
        <title>The opium poppy genome and morphinan production.</title>
        <authorList>
            <person name="Guo L."/>
            <person name="Winzer T."/>
            <person name="Yang X."/>
            <person name="Li Y."/>
            <person name="Ning Z."/>
            <person name="He Z."/>
            <person name="Teodor R."/>
            <person name="Lu Y."/>
            <person name="Bowser T.A."/>
            <person name="Graham I.A."/>
            <person name="Ye K."/>
        </authorList>
    </citation>
    <scope>NUCLEOTIDE SEQUENCE [LARGE SCALE GENOMIC DNA]</scope>
    <source>
        <strain evidence="6">cv. HN1</strain>
        <tissue evidence="5">Leaves</tissue>
    </source>
</reference>
<feature type="domain" description="RRM" evidence="4">
    <location>
        <begin position="141"/>
        <end position="213"/>
    </location>
</feature>
<dbReference type="Proteomes" id="UP000316621">
    <property type="component" value="Chromosome 1"/>
</dbReference>
<gene>
    <name evidence="5" type="ORF">C5167_040775</name>
</gene>
<organism evidence="5 6">
    <name type="scientific">Papaver somniferum</name>
    <name type="common">Opium poppy</name>
    <dbReference type="NCBI Taxonomy" id="3469"/>
    <lineage>
        <taxon>Eukaryota</taxon>
        <taxon>Viridiplantae</taxon>
        <taxon>Streptophyta</taxon>
        <taxon>Embryophyta</taxon>
        <taxon>Tracheophyta</taxon>
        <taxon>Spermatophyta</taxon>
        <taxon>Magnoliopsida</taxon>
        <taxon>Ranunculales</taxon>
        <taxon>Papaveraceae</taxon>
        <taxon>Papaveroideae</taxon>
        <taxon>Papaver</taxon>
    </lineage>
</organism>
<dbReference type="AlphaFoldDB" id="A0A4Y7IK22"/>
<evidence type="ECO:0000256" key="1">
    <source>
        <dbReference type="ARBA" id="ARBA00022737"/>
    </source>
</evidence>
<evidence type="ECO:0000259" key="4">
    <source>
        <dbReference type="PROSITE" id="PS50102"/>
    </source>
</evidence>
<dbReference type="SUPFAM" id="SSF54928">
    <property type="entry name" value="RNA-binding domain, RBD"/>
    <property type="match status" value="2"/>
</dbReference>
<dbReference type="Gene3D" id="3.30.70.330">
    <property type="match status" value="2"/>
</dbReference>
<dbReference type="GO" id="GO:0003729">
    <property type="term" value="F:mRNA binding"/>
    <property type="evidence" value="ECO:0007669"/>
    <property type="project" value="TreeGrafter"/>
</dbReference>
<dbReference type="SMART" id="SM00360">
    <property type="entry name" value="RRM"/>
    <property type="match status" value="2"/>
</dbReference>
<name>A0A4Y7IK22_PAPSO</name>
<dbReference type="Gramene" id="RZC47815">
    <property type="protein sequence ID" value="RZC47815"/>
    <property type="gene ID" value="C5167_040775"/>
</dbReference>
<accession>A0A4Y7IK22</accession>
<keyword evidence="6" id="KW-1185">Reference proteome</keyword>
<dbReference type="GO" id="GO:0006417">
    <property type="term" value="P:regulation of translation"/>
    <property type="evidence" value="ECO:0007669"/>
    <property type="project" value="TreeGrafter"/>
</dbReference>
<proteinExistence type="predicted"/>
<dbReference type="STRING" id="3469.A0A4Y7IK22"/>
<evidence type="ECO:0000313" key="6">
    <source>
        <dbReference type="Proteomes" id="UP000316621"/>
    </source>
</evidence>
<dbReference type="EMBL" id="CM010715">
    <property type="protein sequence ID" value="RZC47815.1"/>
    <property type="molecule type" value="Genomic_DNA"/>
</dbReference>
<sequence length="382" mass="42868">MRNTPADGPVSTNEPLEWDMKDLPIDELIDEDVSSDSTAKEDQMHTEPGKIFVGGMSWDTDEATLKDHFNKFGEVVETNILIDRTTGCSRGFGFVRFSDKSVADKVLLEKHVILGKKVDVGKVVLKHNNPCDRKGFNKSNGGLSPNLTREEFKAYFEKFGKTTDVVIVYDFLTHIPMGFGFITFNSEEAVENVMQKRFHELNDKVVEVKRAVPKDVSNNGHNGGYNMRINGERGGSLFLGGEGACRPNRGAVKGSMASKPKKLALSDGSASGKGHAKRNTPVYRPVSATKPLKLDIKDLPIDELIDEDVSSDSTAKGVLVAMMRKWCGRCSPSNKIFIGEYEPCLAQKWKLLSFRMRIYMLLEKCTYHHLKILWFHLRKHEH</sequence>
<keyword evidence="1" id="KW-0677">Repeat</keyword>
<evidence type="ECO:0000256" key="3">
    <source>
        <dbReference type="PROSITE-ProRule" id="PRU00176"/>
    </source>
</evidence>
<dbReference type="PROSITE" id="PS50102">
    <property type="entry name" value="RRM"/>
    <property type="match status" value="2"/>
</dbReference>
<dbReference type="InterPro" id="IPR000504">
    <property type="entry name" value="RRM_dom"/>
</dbReference>
<feature type="domain" description="RRM" evidence="4">
    <location>
        <begin position="49"/>
        <end position="120"/>
    </location>
</feature>
<dbReference type="PANTHER" id="PTHR48032">
    <property type="entry name" value="RNA-BINDING PROTEIN MUSASHI HOMOLOG RBP6"/>
    <property type="match status" value="1"/>
</dbReference>
<protein>
    <recommendedName>
        <fullName evidence="4">RRM domain-containing protein</fullName>
    </recommendedName>
</protein>
<dbReference type="InterPro" id="IPR012677">
    <property type="entry name" value="Nucleotide-bd_a/b_plait_sf"/>
</dbReference>
<dbReference type="PANTHER" id="PTHR48032:SF12">
    <property type="entry name" value="RRM DOMAIN-CONTAINING PROTEIN"/>
    <property type="match status" value="1"/>
</dbReference>
<dbReference type="InterPro" id="IPR035979">
    <property type="entry name" value="RBD_domain_sf"/>
</dbReference>
<dbReference type="Pfam" id="PF00076">
    <property type="entry name" value="RRM_1"/>
    <property type="match status" value="2"/>
</dbReference>
<evidence type="ECO:0000313" key="5">
    <source>
        <dbReference type="EMBL" id="RZC47815.1"/>
    </source>
</evidence>
<keyword evidence="2 3" id="KW-0694">RNA-binding</keyword>
<evidence type="ECO:0000256" key="2">
    <source>
        <dbReference type="ARBA" id="ARBA00022884"/>
    </source>
</evidence>